<sequence>MAAANSDPCDPLDEKENSMAAKPYETSNDVKGLAEPDCKIEQPVSRASSTRRMRDIHLDGSMDNVPYVDPYMLDDKELDIQSEIDGNAGSIYSDLSGPSWKSLQTPRMKAHSATSSQPRSSIASRARHIKDHEGEAFLSIDLMRQGNIIKPEPKSTAQSRSSFRGSSCQTYVSAISSEPVTQR</sequence>
<dbReference type="Proteomes" id="UP000271974">
    <property type="component" value="Unassembled WGS sequence"/>
</dbReference>
<feature type="compositionally biased region" description="Polar residues" evidence="1">
    <location>
        <begin position="155"/>
        <end position="168"/>
    </location>
</feature>
<organism evidence="2 3">
    <name type="scientific">Elysia chlorotica</name>
    <name type="common">Eastern emerald elysia</name>
    <name type="synonym">Sea slug</name>
    <dbReference type="NCBI Taxonomy" id="188477"/>
    <lineage>
        <taxon>Eukaryota</taxon>
        <taxon>Metazoa</taxon>
        <taxon>Spiralia</taxon>
        <taxon>Lophotrochozoa</taxon>
        <taxon>Mollusca</taxon>
        <taxon>Gastropoda</taxon>
        <taxon>Heterobranchia</taxon>
        <taxon>Euthyneura</taxon>
        <taxon>Panpulmonata</taxon>
        <taxon>Sacoglossa</taxon>
        <taxon>Placobranchoidea</taxon>
        <taxon>Plakobranchidae</taxon>
        <taxon>Elysia</taxon>
    </lineage>
</organism>
<feature type="region of interest" description="Disordered" evidence="1">
    <location>
        <begin position="1"/>
        <end position="67"/>
    </location>
</feature>
<dbReference type="OrthoDB" id="10546050at2759"/>
<proteinExistence type="predicted"/>
<feature type="non-terminal residue" evidence="2">
    <location>
        <position position="183"/>
    </location>
</feature>
<name>A0A3S1BMG9_ELYCH</name>
<feature type="region of interest" description="Disordered" evidence="1">
    <location>
        <begin position="87"/>
        <end position="128"/>
    </location>
</feature>
<comment type="caution">
    <text evidence="2">The sequence shown here is derived from an EMBL/GenBank/DDBJ whole genome shotgun (WGS) entry which is preliminary data.</text>
</comment>
<protein>
    <submittedName>
        <fullName evidence="2">Uncharacterized protein</fullName>
    </submittedName>
</protein>
<accession>A0A3S1BMG9</accession>
<dbReference type="AlphaFoldDB" id="A0A3S1BMG9"/>
<evidence type="ECO:0000256" key="1">
    <source>
        <dbReference type="SAM" id="MobiDB-lite"/>
    </source>
</evidence>
<feature type="compositionally biased region" description="Polar residues" evidence="1">
    <location>
        <begin position="112"/>
        <end position="123"/>
    </location>
</feature>
<feature type="region of interest" description="Disordered" evidence="1">
    <location>
        <begin position="148"/>
        <end position="168"/>
    </location>
</feature>
<keyword evidence="3" id="KW-1185">Reference proteome</keyword>
<dbReference type="EMBL" id="RQTK01000120">
    <property type="protein sequence ID" value="RUS87068.1"/>
    <property type="molecule type" value="Genomic_DNA"/>
</dbReference>
<gene>
    <name evidence="2" type="ORF">EGW08_005144</name>
</gene>
<evidence type="ECO:0000313" key="2">
    <source>
        <dbReference type="EMBL" id="RUS87068.1"/>
    </source>
</evidence>
<evidence type="ECO:0000313" key="3">
    <source>
        <dbReference type="Proteomes" id="UP000271974"/>
    </source>
</evidence>
<reference evidence="2 3" key="1">
    <citation type="submission" date="2019-01" db="EMBL/GenBank/DDBJ databases">
        <title>A draft genome assembly of the solar-powered sea slug Elysia chlorotica.</title>
        <authorList>
            <person name="Cai H."/>
            <person name="Li Q."/>
            <person name="Fang X."/>
            <person name="Li J."/>
            <person name="Curtis N.E."/>
            <person name="Altenburger A."/>
            <person name="Shibata T."/>
            <person name="Feng M."/>
            <person name="Maeda T."/>
            <person name="Schwartz J.A."/>
            <person name="Shigenobu S."/>
            <person name="Lundholm N."/>
            <person name="Nishiyama T."/>
            <person name="Yang H."/>
            <person name="Hasebe M."/>
            <person name="Li S."/>
            <person name="Pierce S.K."/>
            <person name="Wang J."/>
        </authorList>
    </citation>
    <scope>NUCLEOTIDE SEQUENCE [LARGE SCALE GENOMIC DNA]</scope>
    <source>
        <strain evidence="2">EC2010</strain>
        <tissue evidence="2">Whole organism of an adult</tissue>
    </source>
</reference>